<keyword evidence="6" id="KW-1185">Reference proteome</keyword>
<dbReference type="GO" id="GO:0005667">
    <property type="term" value="C:transcription regulator complex"/>
    <property type="evidence" value="ECO:0007669"/>
    <property type="project" value="TreeGrafter"/>
</dbReference>
<evidence type="ECO:0000259" key="3">
    <source>
        <dbReference type="PROSITE" id="PS51029"/>
    </source>
</evidence>
<dbReference type="PROSITE" id="PS51031">
    <property type="entry name" value="BESS"/>
    <property type="match status" value="1"/>
</dbReference>
<dbReference type="Pfam" id="PF02944">
    <property type="entry name" value="BESS"/>
    <property type="match status" value="1"/>
</dbReference>
<dbReference type="GO" id="GO:0005634">
    <property type="term" value="C:nucleus"/>
    <property type="evidence" value="ECO:0007669"/>
    <property type="project" value="UniProtKB-SubCell"/>
</dbReference>
<feature type="non-terminal residue" evidence="5">
    <location>
        <position position="243"/>
    </location>
</feature>
<dbReference type="EMBL" id="RQTK01000281">
    <property type="protein sequence ID" value="RUS82551.1"/>
    <property type="molecule type" value="Genomic_DNA"/>
</dbReference>
<evidence type="ECO:0008006" key="7">
    <source>
        <dbReference type="Google" id="ProtNLM"/>
    </source>
</evidence>
<dbReference type="InterPro" id="IPR006578">
    <property type="entry name" value="MADF-dom"/>
</dbReference>
<dbReference type="PANTHER" id="PTHR12243:SF64">
    <property type="entry name" value="DORSAL INTERACTING PROTEIN 3-RELATED"/>
    <property type="match status" value="1"/>
</dbReference>
<dbReference type="GO" id="GO:0006357">
    <property type="term" value="P:regulation of transcription by RNA polymerase II"/>
    <property type="evidence" value="ECO:0007669"/>
    <property type="project" value="TreeGrafter"/>
</dbReference>
<gene>
    <name evidence="5" type="ORF">EGW08_009681</name>
</gene>
<dbReference type="GO" id="GO:0003677">
    <property type="term" value="F:DNA binding"/>
    <property type="evidence" value="ECO:0007669"/>
    <property type="project" value="InterPro"/>
</dbReference>
<name>A0A433TM02_ELYCH</name>
<evidence type="ECO:0000259" key="4">
    <source>
        <dbReference type="PROSITE" id="PS51031"/>
    </source>
</evidence>
<dbReference type="AlphaFoldDB" id="A0A433TM02"/>
<dbReference type="PANTHER" id="PTHR12243">
    <property type="entry name" value="MADF DOMAIN TRANSCRIPTION FACTOR"/>
    <property type="match status" value="1"/>
</dbReference>
<dbReference type="OrthoDB" id="6154093at2759"/>
<organism evidence="5 6">
    <name type="scientific">Elysia chlorotica</name>
    <name type="common">Eastern emerald elysia</name>
    <name type="synonym">Sea slug</name>
    <dbReference type="NCBI Taxonomy" id="188477"/>
    <lineage>
        <taxon>Eukaryota</taxon>
        <taxon>Metazoa</taxon>
        <taxon>Spiralia</taxon>
        <taxon>Lophotrochozoa</taxon>
        <taxon>Mollusca</taxon>
        <taxon>Gastropoda</taxon>
        <taxon>Heterobranchia</taxon>
        <taxon>Euthyneura</taxon>
        <taxon>Panpulmonata</taxon>
        <taxon>Sacoglossa</taxon>
        <taxon>Placobranchoidea</taxon>
        <taxon>Plakobranchidae</taxon>
        <taxon>Elysia</taxon>
    </lineage>
</organism>
<evidence type="ECO:0000313" key="5">
    <source>
        <dbReference type="EMBL" id="RUS82551.1"/>
    </source>
</evidence>
<protein>
    <recommendedName>
        <fullName evidence="7">MADF domain-containing protein</fullName>
    </recommendedName>
</protein>
<proteinExistence type="predicted"/>
<feature type="region of interest" description="Disordered" evidence="2">
    <location>
        <begin position="148"/>
        <end position="198"/>
    </location>
</feature>
<sequence>MDVDTLIASVYERPPVWDKKHKLHRNRNVIDRLWQEISNEMQMEETALRKKWKYLRDNFATEYSKRPVGRSRAEAKNIPQSKWAYFEQLMFLKDMVTPRASSGSISRRQPFSQELHEHLEPNVDLLESPEQTLQADLFVENGAGAVEDAEDLQSASDPQAGQPNLNAGPSTSRGIKRESSYEDYNNKMCKNKQERRRDDEDADVMFWKALLPHIRKIPAHKKLRFQNKILSVVDEFVYNNSTI</sequence>
<dbReference type="SMART" id="SM00595">
    <property type="entry name" value="MADF"/>
    <property type="match status" value="1"/>
</dbReference>
<evidence type="ECO:0000256" key="1">
    <source>
        <dbReference type="PROSITE-ProRule" id="PRU00371"/>
    </source>
</evidence>
<evidence type="ECO:0000256" key="2">
    <source>
        <dbReference type="SAM" id="MobiDB-lite"/>
    </source>
</evidence>
<comment type="subcellular location">
    <subcellularLocation>
        <location evidence="1">Nucleus</location>
    </subcellularLocation>
</comment>
<dbReference type="Proteomes" id="UP000271974">
    <property type="component" value="Unassembled WGS sequence"/>
</dbReference>
<reference evidence="5 6" key="1">
    <citation type="submission" date="2019-01" db="EMBL/GenBank/DDBJ databases">
        <title>A draft genome assembly of the solar-powered sea slug Elysia chlorotica.</title>
        <authorList>
            <person name="Cai H."/>
            <person name="Li Q."/>
            <person name="Fang X."/>
            <person name="Li J."/>
            <person name="Curtis N.E."/>
            <person name="Altenburger A."/>
            <person name="Shibata T."/>
            <person name="Feng M."/>
            <person name="Maeda T."/>
            <person name="Schwartz J.A."/>
            <person name="Shigenobu S."/>
            <person name="Lundholm N."/>
            <person name="Nishiyama T."/>
            <person name="Yang H."/>
            <person name="Hasebe M."/>
            <person name="Li S."/>
            <person name="Pierce S.K."/>
            <person name="Wang J."/>
        </authorList>
    </citation>
    <scope>NUCLEOTIDE SEQUENCE [LARGE SCALE GENOMIC DNA]</scope>
    <source>
        <strain evidence="5">EC2010</strain>
        <tissue evidence="5">Whole organism of an adult</tissue>
    </source>
</reference>
<comment type="caution">
    <text evidence="5">The sequence shown here is derived from an EMBL/GenBank/DDBJ whole genome shotgun (WGS) entry which is preliminary data.</text>
</comment>
<dbReference type="Pfam" id="PF10545">
    <property type="entry name" value="MADF_DNA_bdg"/>
    <property type="match status" value="1"/>
</dbReference>
<dbReference type="InterPro" id="IPR039353">
    <property type="entry name" value="TF_Adf1"/>
</dbReference>
<accession>A0A433TM02</accession>
<dbReference type="PROSITE" id="PS51029">
    <property type="entry name" value="MADF"/>
    <property type="match status" value="1"/>
</dbReference>
<evidence type="ECO:0000313" key="6">
    <source>
        <dbReference type="Proteomes" id="UP000271974"/>
    </source>
</evidence>
<feature type="domain" description="MADF" evidence="3">
    <location>
        <begin position="5"/>
        <end position="97"/>
    </location>
</feature>
<dbReference type="InterPro" id="IPR004210">
    <property type="entry name" value="BESS_motif"/>
</dbReference>
<keyword evidence="1" id="KW-0539">Nucleus</keyword>
<feature type="domain" description="BESS" evidence="4">
    <location>
        <begin position="200"/>
        <end position="239"/>
    </location>
</feature>
<feature type="compositionally biased region" description="Polar residues" evidence="2">
    <location>
        <begin position="153"/>
        <end position="173"/>
    </location>
</feature>